<dbReference type="EMBL" id="JBAWSX010000009">
    <property type="protein sequence ID" value="MEI4802779.1"/>
    <property type="molecule type" value="Genomic_DNA"/>
</dbReference>
<keyword evidence="1" id="KW-0812">Transmembrane</keyword>
<name>A0ABU8FJB3_9BACI</name>
<keyword evidence="3" id="KW-0378">Hydrolase</keyword>
<dbReference type="InterPro" id="IPR050695">
    <property type="entry name" value="N-acetylmuramoyl_amidase_3"/>
</dbReference>
<keyword evidence="4" id="KW-1185">Reference proteome</keyword>
<dbReference type="PANTHER" id="PTHR30404:SF7">
    <property type="entry name" value="CELL WALL AMIDASE LYTH-RELATED"/>
    <property type="match status" value="1"/>
</dbReference>
<dbReference type="SUPFAM" id="SSF53187">
    <property type="entry name" value="Zn-dependent exopeptidases"/>
    <property type="match status" value="1"/>
</dbReference>
<evidence type="ECO:0000256" key="1">
    <source>
        <dbReference type="SAM" id="Phobius"/>
    </source>
</evidence>
<reference evidence="3 4" key="1">
    <citation type="submission" date="2024-01" db="EMBL/GenBank/DDBJ databases">
        <title>Seven novel Bacillus-like species.</title>
        <authorList>
            <person name="Liu G."/>
        </authorList>
    </citation>
    <scope>NUCLEOTIDE SEQUENCE [LARGE SCALE GENOMIC DNA]</scope>
    <source>
        <strain evidence="3 4">FJAT-51639</strain>
    </source>
</reference>
<keyword evidence="1" id="KW-0472">Membrane</keyword>
<feature type="transmembrane region" description="Helical" evidence="1">
    <location>
        <begin position="6"/>
        <end position="23"/>
    </location>
</feature>
<accession>A0ABU8FJB3</accession>
<organism evidence="3 4">
    <name type="scientific">Bacillus bruguierae</name>
    <dbReference type="NCBI Taxonomy" id="3127667"/>
    <lineage>
        <taxon>Bacteria</taxon>
        <taxon>Bacillati</taxon>
        <taxon>Bacillota</taxon>
        <taxon>Bacilli</taxon>
        <taxon>Bacillales</taxon>
        <taxon>Bacillaceae</taxon>
        <taxon>Bacillus</taxon>
    </lineage>
</organism>
<comment type="caution">
    <text evidence="3">The sequence shown here is derived from an EMBL/GenBank/DDBJ whole genome shotgun (WGS) entry which is preliminary data.</text>
</comment>
<dbReference type="CDD" id="cd02696">
    <property type="entry name" value="MurNAc-LAA"/>
    <property type="match status" value="1"/>
</dbReference>
<protein>
    <submittedName>
        <fullName evidence="3">N-acetylmuramoyl-L-alanine amidase</fullName>
        <ecNumber evidence="3">3.5.1.28</ecNumber>
    </submittedName>
</protein>
<sequence>MNKKTIIYPILTFISFASVYFLLSLKVTGTSSEEVLWKEEQVQRKVIVIDPGHGGNDPGSIGQKGTREKDITLKTAKNIQKRLEEEGMTVILTRPDDTFVSLKDRVAIAENKSADLFLSIHYDGFTTNDAKGVTTYYYKGEQALAETIHENLFKHIQAKNRGVKFGDYYVLRENQKPSILLELGYITNQEDEERMNSQEFQTNVTSGVVSGIIEYFKS</sequence>
<dbReference type="Pfam" id="PF01520">
    <property type="entry name" value="Amidase_3"/>
    <property type="match status" value="1"/>
</dbReference>
<evidence type="ECO:0000313" key="4">
    <source>
        <dbReference type="Proteomes" id="UP001372526"/>
    </source>
</evidence>
<dbReference type="RefSeq" id="WP_336473243.1">
    <property type="nucleotide sequence ID" value="NZ_JBAWSX010000009.1"/>
</dbReference>
<dbReference type="Gene3D" id="3.40.630.40">
    <property type="entry name" value="Zn-dependent exopeptidases"/>
    <property type="match status" value="1"/>
</dbReference>
<gene>
    <name evidence="3" type="ORF">WAZ07_15935</name>
</gene>
<evidence type="ECO:0000259" key="2">
    <source>
        <dbReference type="SMART" id="SM00646"/>
    </source>
</evidence>
<keyword evidence="1" id="KW-1133">Transmembrane helix</keyword>
<dbReference type="PANTHER" id="PTHR30404">
    <property type="entry name" value="N-ACETYLMURAMOYL-L-ALANINE AMIDASE"/>
    <property type="match status" value="1"/>
</dbReference>
<proteinExistence type="predicted"/>
<feature type="domain" description="MurNAc-LAA" evidence="2">
    <location>
        <begin position="106"/>
        <end position="213"/>
    </location>
</feature>
<dbReference type="InterPro" id="IPR002508">
    <property type="entry name" value="MurNAc-LAA_cat"/>
</dbReference>
<dbReference type="EC" id="3.5.1.28" evidence="3"/>
<evidence type="ECO:0000313" key="3">
    <source>
        <dbReference type="EMBL" id="MEI4802779.1"/>
    </source>
</evidence>
<dbReference type="SMART" id="SM00646">
    <property type="entry name" value="Ami_3"/>
    <property type="match status" value="1"/>
</dbReference>
<dbReference type="Proteomes" id="UP001372526">
    <property type="component" value="Unassembled WGS sequence"/>
</dbReference>
<dbReference type="GO" id="GO:0008745">
    <property type="term" value="F:N-acetylmuramoyl-L-alanine amidase activity"/>
    <property type="evidence" value="ECO:0007669"/>
    <property type="project" value="UniProtKB-EC"/>
</dbReference>